<accession>A0ABW6Y539</accession>
<evidence type="ECO:0000256" key="1">
    <source>
        <dbReference type="SAM" id="Phobius"/>
    </source>
</evidence>
<feature type="transmembrane region" description="Helical" evidence="1">
    <location>
        <begin position="355"/>
        <end position="379"/>
    </location>
</feature>
<dbReference type="EMBL" id="JBIBSM010000001">
    <property type="protein sequence ID" value="MFF8274712.1"/>
    <property type="molecule type" value="Genomic_DNA"/>
</dbReference>
<gene>
    <name evidence="2" type="ORF">ACF05T_01150</name>
</gene>
<keyword evidence="3" id="KW-1185">Reference proteome</keyword>
<evidence type="ECO:0000313" key="3">
    <source>
        <dbReference type="Proteomes" id="UP001603013"/>
    </source>
</evidence>
<protein>
    <recommendedName>
        <fullName evidence="4">CorA-like Mg2+ transporter protein</fullName>
    </recommendedName>
</protein>
<comment type="caution">
    <text evidence="2">The sequence shown here is derived from an EMBL/GenBank/DDBJ whole genome shotgun (WGS) entry which is preliminary data.</text>
</comment>
<name>A0ABW6Y539_9ACTN</name>
<dbReference type="RefSeq" id="WP_391932547.1">
    <property type="nucleotide sequence ID" value="NZ_JBIBSM010000001.1"/>
</dbReference>
<evidence type="ECO:0008006" key="4">
    <source>
        <dbReference type="Google" id="ProtNLM"/>
    </source>
</evidence>
<organism evidence="2 3">
    <name type="scientific">Streptomyces lateritius</name>
    <dbReference type="NCBI Taxonomy" id="67313"/>
    <lineage>
        <taxon>Bacteria</taxon>
        <taxon>Bacillati</taxon>
        <taxon>Actinomycetota</taxon>
        <taxon>Actinomycetes</taxon>
        <taxon>Kitasatosporales</taxon>
        <taxon>Streptomycetaceae</taxon>
        <taxon>Streptomyces</taxon>
    </lineage>
</organism>
<keyword evidence="1" id="KW-1133">Transmembrane helix</keyword>
<sequence length="419" mass="45327">MTTDLSTVTGVRQTVAVIFPVRLPAPPPWAIGPLPLELGRRRTDAETRQTYFTPAAARALYGTPERPCRWHVFTSVTHGDLRLDAMELLHTSTAEHPHHALAVLHLTVTGPNLLTALRAIGRRPTAGPDVLDGPLAPTTLLAGIAQPMTAEGPFAIARPYTVAFLTPGPDHVGALRQAGPVPDTADRWLWSLASRSSDVDFPSAPEHLPEQTQHTVRISADWSALVLRHGAAFLGHRPDTRDGDFYDFAALHCRTVYLDAILLGTIQRDHIDELTEGLSNVFDGPKLARRVTALERHIAAFRSTYWRQHLTAHGPANDLLLAFQAQYRLAARFAEILAEAADYSRLVQTQDSQQIAAALGVLTILGLPLSTALGILQVLGDEDPGHLLIGLGAALVATVGAFTTRYGRIVLASLGGSRR</sequence>
<feature type="transmembrane region" description="Helical" evidence="1">
    <location>
        <begin position="385"/>
        <end position="404"/>
    </location>
</feature>
<reference evidence="2 3" key="1">
    <citation type="submission" date="2024-10" db="EMBL/GenBank/DDBJ databases">
        <title>The Natural Products Discovery Center: Release of the First 8490 Sequenced Strains for Exploring Actinobacteria Biosynthetic Diversity.</title>
        <authorList>
            <person name="Kalkreuter E."/>
            <person name="Kautsar S.A."/>
            <person name="Yang D."/>
            <person name="Bader C.D."/>
            <person name="Teijaro C.N."/>
            <person name="Fluegel L."/>
            <person name="Davis C.M."/>
            <person name="Simpson J.R."/>
            <person name="Lauterbach L."/>
            <person name="Steele A.D."/>
            <person name="Gui C."/>
            <person name="Meng S."/>
            <person name="Li G."/>
            <person name="Viehrig K."/>
            <person name="Ye F."/>
            <person name="Su P."/>
            <person name="Kiefer A.F."/>
            <person name="Nichols A."/>
            <person name="Cepeda A.J."/>
            <person name="Yan W."/>
            <person name="Fan B."/>
            <person name="Jiang Y."/>
            <person name="Adhikari A."/>
            <person name="Zheng C.-J."/>
            <person name="Schuster L."/>
            <person name="Cowan T.M."/>
            <person name="Smanski M.J."/>
            <person name="Chevrette M.G."/>
            <person name="De Carvalho L.P.S."/>
            <person name="Shen B."/>
        </authorList>
    </citation>
    <scope>NUCLEOTIDE SEQUENCE [LARGE SCALE GENOMIC DNA]</scope>
    <source>
        <strain evidence="2 3">NPDC015755</strain>
    </source>
</reference>
<dbReference type="Proteomes" id="UP001603013">
    <property type="component" value="Unassembled WGS sequence"/>
</dbReference>
<evidence type="ECO:0000313" key="2">
    <source>
        <dbReference type="EMBL" id="MFF8274712.1"/>
    </source>
</evidence>
<proteinExistence type="predicted"/>
<keyword evidence="1" id="KW-0812">Transmembrane</keyword>
<keyword evidence="1" id="KW-0472">Membrane</keyword>